<accession>A0AAU9HHU4</accession>
<dbReference type="EMBL" id="LR822030">
    <property type="protein sequence ID" value="CAD0157459.1"/>
    <property type="molecule type" value="Genomic_DNA"/>
</dbReference>
<dbReference type="InterPro" id="IPR023214">
    <property type="entry name" value="HAD_sf"/>
</dbReference>
<gene>
    <name evidence="1" type="ORF">STHERMO_1979</name>
</gene>
<name>A0AAU9HHU4_STRTR</name>
<dbReference type="Gene3D" id="3.40.50.1000">
    <property type="entry name" value="HAD superfamily/HAD-like"/>
    <property type="match status" value="1"/>
</dbReference>
<organism evidence="1 2">
    <name type="scientific">Streptococcus thermophilus</name>
    <dbReference type="NCBI Taxonomy" id="1308"/>
    <lineage>
        <taxon>Bacteria</taxon>
        <taxon>Bacillati</taxon>
        <taxon>Bacillota</taxon>
        <taxon>Bacilli</taxon>
        <taxon>Lactobacillales</taxon>
        <taxon>Streptococcaceae</taxon>
        <taxon>Streptococcus</taxon>
    </lineage>
</organism>
<dbReference type="SUPFAM" id="SSF56784">
    <property type="entry name" value="HAD-like"/>
    <property type="match status" value="1"/>
</dbReference>
<evidence type="ECO:0000313" key="2">
    <source>
        <dbReference type="Proteomes" id="UP000509120"/>
    </source>
</evidence>
<evidence type="ECO:0000313" key="1">
    <source>
        <dbReference type="EMBL" id="CAD0157459.1"/>
    </source>
</evidence>
<dbReference type="Proteomes" id="UP000509120">
    <property type="component" value="Chromosome"/>
</dbReference>
<dbReference type="AlphaFoldDB" id="A0AAU9HHU4"/>
<reference evidence="1 2" key="1">
    <citation type="submission" date="2020-06" db="EMBL/GenBank/DDBJ databases">
        <authorList>
            <person name="Chuat V."/>
        </authorList>
    </citation>
    <scope>NUCLEOTIDE SEQUENCE [LARGE SCALE GENOMIC DNA]</scope>
    <source>
        <strain evidence="1">STH_CIRM_1046</strain>
    </source>
</reference>
<dbReference type="InterPro" id="IPR036412">
    <property type="entry name" value="HAD-like_sf"/>
</dbReference>
<proteinExistence type="predicted"/>
<protein>
    <submittedName>
        <fullName evidence="1">Uncharacterized protein</fullName>
    </submittedName>
</protein>
<sequence length="55" mass="6261">MTFLKDQGCHLYLLSNAQAAFMNVEIDLMELRSCFDTIYLSSDAGICKPQPEFLK</sequence>